<organism evidence="1 2">
    <name type="scientific">Fusarium oxysporum f. sp. cubense</name>
    <dbReference type="NCBI Taxonomy" id="61366"/>
    <lineage>
        <taxon>Eukaryota</taxon>
        <taxon>Fungi</taxon>
        <taxon>Dikarya</taxon>
        <taxon>Ascomycota</taxon>
        <taxon>Pezizomycotina</taxon>
        <taxon>Sordariomycetes</taxon>
        <taxon>Hypocreomycetidae</taxon>
        <taxon>Hypocreales</taxon>
        <taxon>Nectriaceae</taxon>
        <taxon>Fusarium</taxon>
        <taxon>Fusarium oxysporum species complex</taxon>
    </lineage>
</organism>
<dbReference type="EMBL" id="VMNF01000013">
    <property type="protein sequence ID" value="TXB97837.1"/>
    <property type="molecule type" value="Genomic_DNA"/>
</dbReference>
<sequence>MGTWQSAQWRRPSIQTWPIVSTDRFPPSQTRLAVGCEHLGRERQARALEGGSVWRNGLGAEDLLINIQVATVETVDCGGLLASVWFGCLGHFMTWITRNMFKLNHQPPLLECGHSSSAYNRVARRLRSRERGKSDRVPLASMAPIWCACQSPFGMMGKIYTRNTGGGAARIQCQHPAPPFGPC</sequence>
<proteinExistence type="predicted"/>
<evidence type="ECO:0000313" key="1">
    <source>
        <dbReference type="EMBL" id="TXB97837.1"/>
    </source>
</evidence>
<comment type="caution">
    <text evidence="1">The sequence shown here is derived from an EMBL/GenBank/DDBJ whole genome shotgun (WGS) entry which is preliminary data.</text>
</comment>
<accession>A0A5C6SIL5</accession>
<gene>
    <name evidence="1" type="ORF">FocTR4_00017125</name>
</gene>
<protein>
    <submittedName>
        <fullName evidence="1">Uncharacterized protein</fullName>
    </submittedName>
</protein>
<dbReference type="AlphaFoldDB" id="A0A5C6SIL5"/>
<dbReference type="Proteomes" id="UP000321331">
    <property type="component" value="Unassembled WGS sequence"/>
</dbReference>
<reference evidence="1 2" key="1">
    <citation type="submission" date="2019-07" db="EMBL/GenBank/DDBJ databases">
        <title>The First High-Quality Draft Genome Sequence of the Causal Agent of the Current Panama Disease Epidemic.</title>
        <authorList>
            <person name="Warmington R.J."/>
            <person name="Kay W."/>
            <person name="Jeffries A."/>
            <person name="Bebber D."/>
            <person name="Moore K."/>
            <person name="Studholme D.J."/>
        </authorList>
    </citation>
    <scope>NUCLEOTIDE SEQUENCE [LARGE SCALE GENOMIC DNA]</scope>
    <source>
        <strain evidence="1 2">TR4</strain>
    </source>
</reference>
<name>A0A5C6SIL5_FUSOC</name>
<evidence type="ECO:0000313" key="2">
    <source>
        <dbReference type="Proteomes" id="UP000321331"/>
    </source>
</evidence>